<dbReference type="PANTHER" id="PTHR46018:SF2">
    <property type="entry name" value="ZINC PHOSPHODIESTERASE ELAC PROTEIN 1"/>
    <property type="match status" value="1"/>
</dbReference>
<evidence type="ECO:0000256" key="2">
    <source>
        <dbReference type="SAM" id="SignalP"/>
    </source>
</evidence>
<dbReference type="InterPro" id="IPR036866">
    <property type="entry name" value="RibonucZ/Hydroxyglut_hydro"/>
</dbReference>
<dbReference type="CDD" id="cd07719">
    <property type="entry name" value="arylsulfatase_AtsA-like_MBL-fold"/>
    <property type="match status" value="1"/>
</dbReference>
<keyword evidence="2" id="KW-0732">Signal</keyword>
<dbReference type="Pfam" id="PF12706">
    <property type="entry name" value="Lactamase_B_2"/>
    <property type="match status" value="1"/>
</dbReference>
<dbReference type="Gene3D" id="3.60.15.10">
    <property type="entry name" value="Ribonuclease Z/Hydroxyacylglutathione hydrolase-like"/>
    <property type="match status" value="1"/>
</dbReference>
<accession>A0ABW4MFE8</accession>
<feature type="chain" id="PRO_5047462696" evidence="2">
    <location>
        <begin position="26"/>
        <end position="322"/>
    </location>
</feature>
<dbReference type="PANTHER" id="PTHR46018">
    <property type="entry name" value="ZINC PHOSPHODIESTERASE ELAC PROTEIN 1"/>
    <property type="match status" value="1"/>
</dbReference>
<sequence>MASVAVLAAKGILFAAAILAGSSRAATTDAQPEIITLGTMAGPMPNPSRGQPATLLRWEGGMILVDAGDGAVEQMARAGIDPLPLKSVVISHIHADHVGGLFALLSRRYQLMDPPITVYGPPGTKALIAGLVAAMEPLKLTSPALPGVPVRIPADGVKVVEFGDGAELTVEGVTVRAVANTHYLSGDQAPDPALAQSLSLRFELPGRSIVLTGDTGPSGLVSELARGADVLVSSILDLDGAVATIRASRPNAPPAFFETARAHFAQHHLSPEAAGRLAQSAGVKKVVFTHIGITPNRMKAAKAELQKTWKGPVVFAHDLGRY</sequence>
<keyword evidence="1" id="KW-0378">Hydrolase</keyword>
<evidence type="ECO:0000256" key="1">
    <source>
        <dbReference type="ARBA" id="ARBA00022801"/>
    </source>
</evidence>
<comment type="caution">
    <text evidence="4">The sequence shown here is derived from an EMBL/GenBank/DDBJ whole genome shotgun (WGS) entry which is preliminary data.</text>
</comment>
<evidence type="ECO:0000313" key="4">
    <source>
        <dbReference type="EMBL" id="MFD1767080.1"/>
    </source>
</evidence>
<dbReference type="Proteomes" id="UP001597215">
    <property type="component" value="Unassembled WGS sequence"/>
</dbReference>
<gene>
    <name evidence="4" type="ORF">ACFSAG_09510</name>
</gene>
<dbReference type="SUPFAM" id="SSF56281">
    <property type="entry name" value="Metallo-hydrolase/oxidoreductase"/>
    <property type="match status" value="1"/>
</dbReference>
<dbReference type="RefSeq" id="WP_381514008.1">
    <property type="nucleotide sequence ID" value="NZ_JBHUEL010000008.1"/>
</dbReference>
<dbReference type="InterPro" id="IPR001279">
    <property type="entry name" value="Metallo-B-lactamas"/>
</dbReference>
<reference evidence="5" key="1">
    <citation type="journal article" date="2019" name="Int. J. Syst. Evol. Microbiol.">
        <title>The Global Catalogue of Microorganisms (GCM) 10K type strain sequencing project: providing services to taxonomists for standard genome sequencing and annotation.</title>
        <authorList>
            <consortium name="The Broad Institute Genomics Platform"/>
            <consortium name="The Broad Institute Genome Sequencing Center for Infectious Disease"/>
            <person name="Wu L."/>
            <person name="Ma J."/>
        </authorList>
    </citation>
    <scope>NUCLEOTIDE SEQUENCE [LARGE SCALE GENOMIC DNA]</scope>
    <source>
        <strain evidence="5">CGMCC 1.12449</strain>
    </source>
</reference>
<evidence type="ECO:0000259" key="3">
    <source>
        <dbReference type="SMART" id="SM00849"/>
    </source>
</evidence>
<name>A0ABW4MFE8_9SPHN</name>
<dbReference type="EMBL" id="JBHUEL010000008">
    <property type="protein sequence ID" value="MFD1767080.1"/>
    <property type="molecule type" value="Genomic_DNA"/>
</dbReference>
<keyword evidence="5" id="KW-1185">Reference proteome</keyword>
<feature type="domain" description="Metallo-beta-lactamase" evidence="3">
    <location>
        <begin position="50"/>
        <end position="263"/>
    </location>
</feature>
<feature type="signal peptide" evidence="2">
    <location>
        <begin position="1"/>
        <end position="25"/>
    </location>
</feature>
<proteinExistence type="predicted"/>
<dbReference type="InterPro" id="IPR044094">
    <property type="entry name" value="AtsA-like_MBL-fold"/>
</dbReference>
<dbReference type="SMART" id="SM00849">
    <property type="entry name" value="Lactamase_B"/>
    <property type="match status" value="1"/>
</dbReference>
<evidence type="ECO:0000313" key="5">
    <source>
        <dbReference type="Proteomes" id="UP001597215"/>
    </source>
</evidence>
<protein>
    <submittedName>
        <fullName evidence="4">MBL fold metallo-hydrolase</fullName>
    </submittedName>
</protein>
<organism evidence="4 5">
    <name type="scientific">Sphingorhabdus buctiana</name>
    <dbReference type="NCBI Taxonomy" id="1508805"/>
    <lineage>
        <taxon>Bacteria</taxon>
        <taxon>Pseudomonadati</taxon>
        <taxon>Pseudomonadota</taxon>
        <taxon>Alphaproteobacteria</taxon>
        <taxon>Sphingomonadales</taxon>
        <taxon>Sphingomonadaceae</taxon>
        <taxon>Sphingorhabdus</taxon>
    </lineage>
</organism>